<keyword evidence="3" id="KW-1185">Reference proteome</keyword>
<feature type="region of interest" description="Disordered" evidence="1">
    <location>
        <begin position="62"/>
        <end position="100"/>
    </location>
</feature>
<dbReference type="AlphaFoldDB" id="A0A4Z2FJ02"/>
<dbReference type="EMBL" id="SRLO01001129">
    <property type="protein sequence ID" value="TNN41168.1"/>
    <property type="molecule type" value="Genomic_DNA"/>
</dbReference>
<proteinExistence type="predicted"/>
<evidence type="ECO:0000256" key="1">
    <source>
        <dbReference type="SAM" id="MobiDB-lite"/>
    </source>
</evidence>
<sequence>METFPGVEAQTHTCVVAGELFLDLVATICDQNRLLVLEDALVTLRTLNLTVLLSGRHSPTVTMSPTVTSLQKQTNPSTGGWGTSVKDHADKDSAMLEQEM</sequence>
<evidence type="ECO:0000313" key="2">
    <source>
        <dbReference type="EMBL" id="TNN41168.1"/>
    </source>
</evidence>
<dbReference type="OrthoDB" id="10658872at2759"/>
<organism evidence="2 3">
    <name type="scientific">Liparis tanakae</name>
    <name type="common">Tanaka's snailfish</name>
    <dbReference type="NCBI Taxonomy" id="230148"/>
    <lineage>
        <taxon>Eukaryota</taxon>
        <taxon>Metazoa</taxon>
        <taxon>Chordata</taxon>
        <taxon>Craniata</taxon>
        <taxon>Vertebrata</taxon>
        <taxon>Euteleostomi</taxon>
        <taxon>Actinopterygii</taxon>
        <taxon>Neopterygii</taxon>
        <taxon>Teleostei</taxon>
        <taxon>Neoteleostei</taxon>
        <taxon>Acanthomorphata</taxon>
        <taxon>Eupercaria</taxon>
        <taxon>Perciformes</taxon>
        <taxon>Cottioidei</taxon>
        <taxon>Cottales</taxon>
        <taxon>Liparidae</taxon>
        <taxon>Liparis</taxon>
    </lineage>
</organism>
<reference evidence="2 3" key="1">
    <citation type="submission" date="2019-03" db="EMBL/GenBank/DDBJ databases">
        <title>First draft genome of Liparis tanakae, snailfish: a comprehensive survey of snailfish specific genes.</title>
        <authorList>
            <person name="Kim W."/>
            <person name="Song I."/>
            <person name="Jeong J.-H."/>
            <person name="Kim D."/>
            <person name="Kim S."/>
            <person name="Ryu S."/>
            <person name="Song J.Y."/>
            <person name="Lee S.K."/>
        </authorList>
    </citation>
    <scope>NUCLEOTIDE SEQUENCE [LARGE SCALE GENOMIC DNA]</scope>
    <source>
        <tissue evidence="2">Muscle</tissue>
    </source>
</reference>
<name>A0A4Z2FJ02_9TELE</name>
<feature type="compositionally biased region" description="Basic and acidic residues" evidence="1">
    <location>
        <begin position="85"/>
        <end position="94"/>
    </location>
</feature>
<comment type="caution">
    <text evidence="2">The sequence shown here is derived from an EMBL/GenBank/DDBJ whole genome shotgun (WGS) entry which is preliminary data.</text>
</comment>
<evidence type="ECO:0000313" key="3">
    <source>
        <dbReference type="Proteomes" id="UP000314294"/>
    </source>
</evidence>
<accession>A0A4Z2FJ02</accession>
<protein>
    <submittedName>
        <fullName evidence="2">Uncharacterized protein</fullName>
    </submittedName>
</protein>
<dbReference type="Proteomes" id="UP000314294">
    <property type="component" value="Unassembled WGS sequence"/>
</dbReference>
<gene>
    <name evidence="2" type="ORF">EYF80_048656</name>
</gene>